<gene>
    <name evidence="2" type="ORF">NC595_13830</name>
</gene>
<keyword evidence="1" id="KW-0472">Membrane</keyword>
<dbReference type="Proteomes" id="UP001204615">
    <property type="component" value="Unassembled WGS sequence"/>
</dbReference>
<evidence type="ECO:0000256" key="1">
    <source>
        <dbReference type="SAM" id="Phobius"/>
    </source>
</evidence>
<organism evidence="2 3">
    <name type="scientific">Dyella lutea</name>
    <dbReference type="NCBI Taxonomy" id="2950441"/>
    <lineage>
        <taxon>Bacteria</taxon>
        <taxon>Pseudomonadati</taxon>
        <taxon>Pseudomonadota</taxon>
        <taxon>Gammaproteobacteria</taxon>
        <taxon>Lysobacterales</taxon>
        <taxon>Rhodanobacteraceae</taxon>
        <taxon>Dyella</taxon>
    </lineage>
</organism>
<evidence type="ECO:0000313" key="3">
    <source>
        <dbReference type="Proteomes" id="UP001204615"/>
    </source>
</evidence>
<protein>
    <submittedName>
        <fullName evidence="2">Uncharacterized protein</fullName>
    </submittedName>
</protein>
<feature type="transmembrane region" description="Helical" evidence="1">
    <location>
        <begin position="12"/>
        <end position="34"/>
    </location>
</feature>
<sequence>MVRDLLLADVPMVLRADLYAVATLSGAVAMVIGAWLVWPVVPTIAVAALACFVLRMLAVRRGWRAAAARGLSSTSVTWMWQCHRPEPFPSESMYGSPA</sequence>
<keyword evidence="3" id="KW-1185">Reference proteome</keyword>
<reference evidence="2 3" key="1">
    <citation type="submission" date="2022-06" db="EMBL/GenBank/DDBJ databases">
        <title>Dyella sp. Sa strain:Sa Genome sequencing.</title>
        <authorList>
            <person name="Park S."/>
        </authorList>
    </citation>
    <scope>NUCLEOTIDE SEQUENCE [LARGE SCALE GENOMIC DNA]</scope>
    <source>
        <strain evidence="2 3">Sa</strain>
    </source>
</reference>
<dbReference type="EMBL" id="JAMZEK010000003">
    <property type="protein sequence ID" value="MCP1375125.1"/>
    <property type="molecule type" value="Genomic_DNA"/>
</dbReference>
<keyword evidence="1" id="KW-1133">Transmembrane helix</keyword>
<evidence type="ECO:0000313" key="2">
    <source>
        <dbReference type="EMBL" id="MCP1375125.1"/>
    </source>
</evidence>
<feature type="transmembrane region" description="Helical" evidence="1">
    <location>
        <begin position="40"/>
        <end position="59"/>
    </location>
</feature>
<proteinExistence type="predicted"/>
<keyword evidence="1" id="KW-0812">Transmembrane</keyword>
<accession>A0ABT1FDE5</accession>
<comment type="caution">
    <text evidence="2">The sequence shown here is derived from an EMBL/GenBank/DDBJ whole genome shotgun (WGS) entry which is preliminary data.</text>
</comment>
<name>A0ABT1FDE5_9GAMM</name>